<evidence type="ECO:0000313" key="4">
    <source>
        <dbReference type="Proteomes" id="UP000638732"/>
    </source>
</evidence>
<dbReference type="Proteomes" id="UP000638732">
    <property type="component" value="Unassembled WGS sequence"/>
</dbReference>
<dbReference type="AlphaFoldDB" id="A0A966DSL7"/>
<protein>
    <recommendedName>
        <fullName evidence="5">Adhesin domain-containing protein</fullName>
    </recommendedName>
</protein>
<evidence type="ECO:0000313" key="3">
    <source>
        <dbReference type="EMBL" id="NCD70283.1"/>
    </source>
</evidence>
<organism evidence="3 4">
    <name type="scientific">Mucilaginibacter agri</name>
    <dbReference type="NCBI Taxonomy" id="2695265"/>
    <lineage>
        <taxon>Bacteria</taxon>
        <taxon>Pseudomonadati</taxon>
        <taxon>Bacteroidota</taxon>
        <taxon>Sphingobacteriia</taxon>
        <taxon>Sphingobacteriales</taxon>
        <taxon>Sphingobacteriaceae</taxon>
        <taxon>Mucilaginibacter</taxon>
    </lineage>
</organism>
<sequence>MKVVFNTALAMLCLFAAKSSTAQSADSSNVTTEISTSVSVQTDTTGHDKSYYREQMRKLQAQMHDVQKQMNDLRAQEWRKTAEHMQQMGDRVNTRYNYNYTEGAAHTYTRGDDFIDKKIASGEVKEKTKTYTKSYPVSATDQVQIQNVFGKVAVNTWEKNEVKVDVEIKADGDDDASAQKILDKVSIKDGKDADGVSFKTYIEKNDEDNNWGSWTDSGKTHVKRVVVNYTVYMPAKNALNLSNKFGTVTVPDLIGKVSLNLNFSSLVAQQLLSPLNELNIRFGDANIGTLNSDQFNISYGNAKIGTADKLKAKVSFAGLNVDKLKTSGDITLKYTRGGVGLKVGELDKSLKALNVDASFSKVDLNADDDFDFDISTKMGGFDYNNASVNVTDKSPVDGERGYHPNKTYKGHAGKKGSNKTVTIKSSYTKVTLDK</sequence>
<evidence type="ECO:0008006" key="5">
    <source>
        <dbReference type="Google" id="ProtNLM"/>
    </source>
</evidence>
<evidence type="ECO:0000256" key="1">
    <source>
        <dbReference type="SAM" id="Coils"/>
    </source>
</evidence>
<reference evidence="3" key="2">
    <citation type="submission" date="2020-10" db="EMBL/GenBank/DDBJ databases">
        <title>Mucilaginibacter sp. nov., isolated from soil.</title>
        <authorList>
            <person name="Jeon C.O."/>
        </authorList>
    </citation>
    <scope>NUCLEOTIDE SEQUENCE</scope>
    <source>
        <strain evidence="3">R11</strain>
    </source>
</reference>
<dbReference type="RefSeq" id="WP_166586271.1">
    <property type="nucleotide sequence ID" value="NZ_WWEO01000043.1"/>
</dbReference>
<comment type="caution">
    <text evidence="3">The sequence shown here is derived from an EMBL/GenBank/DDBJ whole genome shotgun (WGS) entry which is preliminary data.</text>
</comment>
<gene>
    <name evidence="3" type="ORF">GSY63_13025</name>
</gene>
<accession>A0A966DSL7</accession>
<keyword evidence="2" id="KW-0732">Signal</keyword>
<feature type="chain" id="PRO_5037516561" description="Adhesin domain-containing protein" evidence="2">
    <location>
        <begin position="25"/>
        <end position="434"/>
    </location>
</feature>
<evidence type="ECO:0000256" key="2">
    <source>
        <dbReference type="SAM" id="SignalP"/>
    </source>
</evidence>
<feature type="signal peptide" evidence="2">
    <location>
        <begin position="1"/>
        <end position="24"/>
    </location>
</feature>
<keyword evidence="4" id="KW-1185">Reference proteome</keyword>
<reference evidence="3" key="1">
    <citation type="submission" date="2020-01" db="EMBL/GenBank/DDBJ databases">
        <authorList>
            <person name="Seo Y.L."/>
        </authorList>
    </citation>
    <scope>NUCLEOTIDE SEQUENCE</scope>
    <source>
        <strain evidence="3">R11</strain>
    </source>
</reference>
<feature type="coiled-coil region" evidence="1">
    <location>
        <begin position="49"/>
        <end position="76"/>
    </location>
</feature>
<proteinExistence type="predicted"/>
<name>A0A966DSL7_9SPHI</name>
<dbReference type="EMBL" id="WWEO01000043">
    <property type="protein sequence ID" value="NCD70283.1"/>
    <property type="molecule type" value="Genomic_DNA"/>
</dbReference>
<keyword evidence="1" id="KW-0175">Coiled coil</keyword>